<dbReference type="Pfam" id="PF02687">
    <property type="entry name" value="FtsX"/>
    <property type="match status" value="1"/>
</dbReference>
<feature type="transmembrane region" description="Helical" evidence="6">
    <location>
        <begin position="224"/>
        <end position="248"/>
    </location>
</feature>
<dbReference type="PANTHER" id="PTHR46795">
    <property type="entry name" value="ABC TRANSPORTER PERMEASE-RELATED-RELATED"/>
    <property type="match status" value="1"/>
</dbReference>
<evidence type="ECO:0000256" key="6">
    <source>
        <dbReference type="PIRNR" id="PIRNR018968"/>
    </source>
</evidence>
<feature type="transmembrane region" description="Helical" evidence="6">
    <location>
        <begin position="565"/>
        <end position="587"/>
    </location>
</feature>
<keyword evidence="4 6" id="KW-1133">Transmembrane helix</keyword>
<keyword evidence="6" id="KW-0813">Transport</keyword>
<sequence>MDFKKFAYNSVIRNFKSYLGYYLSSTISIMIFFAFAVSLFHPNVANLQISNGSTLYYSLITTETVISIVSLLFILYSLGTFIKGRFKEFGTLKIIGISDKQFRKLIFLEGTIIGLLSIVSGIVLGLIFAKPFLSLTSSIFGIKATQMYVPVKAMLITIVLFAILFSISSPITMFLVKNKTIIELLNGSKKPKVEPKNSKILAVLSIIILSFGYIGTRFEGMESIVIACVIVGTYLFFSQFTVFVLNIFKKNKKYYMNKTNLLWISNLVYKVKDNSRLLFLNTMLLSGTLVAISALSTVVATQLDDAKSMYPYILNLTSSDNNKAESEQIKIIEDTLHEDGYKFNKTHFKILNIGNSRQYVVRNSEFNRVGKKLGIDNVELKENETSIIPRFDTTKYRDGLKEINSLKVGSEDLKVKGIASNRITDVGMMDSLLVINDNMYSKLEKDKNNVTFNIIGYDYNNWEYSYKTSDKIEDGIKKISKNNYNTREYYNYFTNLPGNYNQEVQLNKALLFIGTFIGIIFFICSCSFLYFRFYTDLITDKEKYKNLSKIGLSYNEMKKTLNIEIGSMFFIPYFVGFLNAIFSVIMLSSAKGMNVGVKGLVVSFIFFAIYLVYFIALKSKYIKEIAKEIPGYLD</sequence>
<accession>A0A5P3XAS7</accession>
<evidence type="ECO:0000256" key="1">
    <source>
        <dbReference type="ARBA" id="ARBA00004651"/>
    </source>
</evidence>
<comment type="subcellular location">
    <subcellularLocation>
        <location evidence="1 6">Cell membrane</location>
        <topology evidence="1 6">Multi-pass membrane protein</topology>
    </subcellularLocation>
</comment>
<evidence type="ECO:0000259" key="7">
    <source>
        <dbReference type="Pfam" id="PF02687"/>
    </source>
</evidence>
<dbReference type="PIRSF" id="PIRSF018968">
    <property type="entry name" value="ABC_permease_BceB"/>
    <property type="match status" value="1"/>
</dbReference>
<dbReference type="GO" id="GO:0055085">
    <property type="term" value="P:transmembrane transport"/>
    <property type="evidence" value="ECO:0007669"/>
    <property type="project" value="UniProtKB-UniRule"/>
</dbReference>
<dbReference type="EMBL" id="CP032452">
    <property type="protein sequence ID" value="QEZ67812.1"/>
    <property type="molecule type" value="Genomic_DNA"/>
</dbReference>
<feature type="transmembrane region" description="Helical" evidence="6">
    <location>
        <begin position="21"/>
        <end position="44"/>
    </location>
</feature>
<dbReference type="GO" id="GO:0005886">
    <property type="term" value="C:plasma membrane"/>
    <property type="evidence" value="ECO:0007669"/>
    <property type="project" value="UniProtKB-SubCell"/>
</dbReference>
<feature type="transmembrane region" description="Helical" evidence="6">
    <location>
        <begin position="509"/>
        <end position="531"/>
    </location>
</feature>
<evidence type="ECO:0000256" key="3">
    <source>
        <dbReference type="ARBA" id="ARBA00022692"/>
    </source>
</evidence>
<dbReference type="Proteomes" id="UP000326961">
    <property type="component" value="Chromosome"/>
</dbReference>
<proteinExistence type="inferred from homology"/>
<evidence type="ECO:0000256" key="2">
    <source>
        <dbReference type="ARBA" id="ARBA00022475"/>
    </source>
</evidence>
<evidence type="ECO:0000256" key="4">
    <source>
        <dbReference type="ARBA" id="ARBA00022989"/>
    </source>
</evidence>
<feature type="transmembrane region" description="Helical" evidence="6">
    <location>
        <begin position="277"/>
        <end position="300"/>
    </location>
</feature>
<dbReference type="InterPro" id="IPR003838">
    <property type="entry name" value="ABC3_permease_C"/>
</dbReference>
<evidence type="ECO:0000256" key="5">
    <source>
        <dbReference type="ARBA" id="ARBA00023136"/>
    </source>
</evidence>
<dbReference type="InterPro" id="IPR027022">
    <property type="entry name" value="ABC_permease_BceB-typ"/>
</dbReference>
<evidence type="ECO:0000313" key="9">
    <source>
        <dbReference type="Proteomes" id="UP000326961"/>
    </source>
</evidence>
<dbReference type="AlphaFoldDB" id="A0A5P3XAS7"/>
<protein>
    <submittedName>
        <fullName evidence="8">ABC transporter permease</fullName>
    </submittedName>
</protein>
<reference evidence="8 9" key="1">
    <citation type="submission" date="2018-09" db="EMBL/GenBank/DDBJ databases">
        <title>A clostridial neurotoxin that targets Anopheles mosquitoes.</title>
        <authorList>
            <person name="Contreras E."/>
            <person name="Masuyer G."/>
            <person name="Qureshi N."/>
            <person name="Chawla S."/>
            <person name="Lim H.L."/>
            <person name="Chen J."/>
            <person name="Stenmark P."/>
            <person name="Gill S."/>
        </authorList>
    </citation>
    <scope>NUCLEOTIDE SEQUENCE [LARGE SCALE GENOMIC DNA]</scope>
    <source>
        <strain evidence="8 9">Cbm</strain>
    </source>
</reference>
<keyword evidence="3 6" id="KW-0812">Transmembrane</keyword>
<comment type="similarity">
    <text evidence="6">Belongs to the ABC-4 integral membrane protein family.</text>
</comment>
<feature type="transmembrane region" description="Helical" evidence="6">
    <location>
        <begin position="64"/>
        <end position="84"/>
    </location>
</feature>
<keyword evidence="2 6" id="KW-1003">Cell membrane</keyword>
<dbReference type="InterPro" id="IPR052536">
    <property type="entry name" value="ABC-4_Integral_Memb_Prot"/>
</dbReference>
<feature type="transmembrane region" description="Helical" evidence="6">
    <location>
        <begin position="153"/>
        <end position="176"/>
    </location>
</feature>
<feature type="transmembrane region" description="Helical" evidence="6">
    <location>
        <begin position="105"/>
        <end position="133"/>
    </location>
</feature>
<keyword evidence="5 6" id="KW-0472">Membrane</keyword>
<name>A0A5P3XAS7_PARBF</name>
<gene>
    <name evidence="8" type="ORF">D4A35_02250</name>
</gene>
<organism evidence="8 9">
    <name type="scientific">Paraclostridium bifermentans</name>
    <name type="common">Clostridium bifermentans</name>
    <dbReference type="NCBI Taxonomy" id="1490"/>
    <lineage>
        <taxon>Bacteria</taxon>
        <taxon>Bacillati</taxon>
        <taxon>Bacillota</taxon>
        <taxon>Clostridia</taxon>
        <taxon>Peptostreptococcales</taxon>
        <taxon>Peptostreptococcaceae</taxon>
        <taxon>Paraclostridium</taxon>
    </lineage>
</organism>
<dbReference type="RefSeq" id="WP_150885643.1">
    <property type="nucleotide sequence ID" value="NZ_BROK01000023.1"/>
</dbReference>
<feature type="transmembrane region" description="Helical" evidence="6">
    <location>
        <begin position="197"/>
        <end position="218"/>
    </location>
</feature>
<feature type="transmembrane region" description="Helical" evidence="6">
    <location>
        <begin position="599"/>
        <end position="617"/>
    </location>
</feature>
<dbReference type="PANTHER" id="PTHR46795:SF2">
    <property type="entry name" value="ABC TRANSPORTER, PERMEASE PROTEIN"/>
    <property type="match status" value="1"/>
</dbReference>
<evidence type="ECO:0000313" key="8">
    <source>
        <dbReference type="EMBL" id="QEZ67812.1"/>
    </source>
</evidence>
<feature type="domain" description="ABC3 transporter permease C-terminal" evidence="7">
    <location>
        <begin position="65"/>
        <end position="174"/>
    </location>
</feature>